<dbReference type="InterPro" id="IPR015094">
    <property type="entry name" value="Integrase_lambda-typ_DNA-bd_N"/>
</dbReference>
<keyword evidence="8" id="KW-1185">Reference proteome</keyword>
<evidence type="ECO:0000259" key="5">
    <source>
        <dbReference type="Pfam" id="PF00589"/>
    </source>
</evidence>
<dbReference type="InterPro" id="IPR002104">
    <property type="entry name" value="Integrase_catalytic"/>
</dbReference>
<feature type="domain" description="Integrase lambda-type N-terminal DNA-binding" evidence="6">
    <location>
        <begin position="3"/>
        <end position="57"/>
    </location>
</feature>
<gene>
    <name evidence="7" type="ORF">ACFOM9_02720</name>
</gene>
<evidence type="ECO:0000256" key="2">
    <source>
        <dbReference type="ARBA" id="ARBA00022908"/>
    </source>
</evidence>
<dbReference type="RefSeq" id="WP_386705933.1">
    <property type="nucleotide sequence ID" value="NZ_JBHRYF010000001.1"/>
</dbReference>
<comment type="caution">
    <text evidence="7">The sequence shown here is derived from an EMBL/GenBank/DDBJ whole genome shotgun (WGS) entry which is preliminary data.</text>
</comment>
<dbReference type="Pfam" id="PF09003">
    <property type="entry name" value="Arm-DNA-bind_1"/>
    <property type="match status" value="1"/>
</dbReference>
<dbReference type="Gene3D" id="1.10.443.10">
    <property type="entry name" value="Intergrase catalytic core"/>
    <property type="match status" value="1"/>
</dbReference>
<evidence type="ECO:0000313" key="7">
    <source>
        <dbReference type="EMBL" id="MFC3658990.1"/>
    </source>
</evidence>
<dbReference type="SUPFAM" id="SSF56349">
    <property type="entry name" value="DNA breaking-rejoining enzymes"/>
    <property type="match status" value="1"/>
</dbReference>
<dbReference type="EMBL" id="JBHRYF010000001">
    <property type="protein sequence ID" value="MFC3658990.1"/>
    <property type="molecule type" value="Genomic_DNA"/>
</dbReference>
<sequence length="366" mass="40904">MAMGRSRTRARAGWPDNLYPNRDGFKYRHPVSRKETWMGRDKALAFAAARKLNTLLMPGGDLVAKVTGAQKTVADAVQLFREDEIPSRGWKPKTAAWYDVFLGQINADLGPDAVADVTVNALAVWIRGKTSSARSRQTYRLLLDWIFGCALQEGWIDENPAAQLRKFHHTRQRERLTLDGYKAIHGAAPAWLQNAMDLSLVTLLRREDIAALAFADHHDDALWVVPEKTDASTMLKLKIAVTDELAALIKRCRDDVLSPYMVHRLPGKARPKQSQAKARRHHTQVLPEQITRAFADVRDSLELGGDNPPTFHEIRSLGGALLMTERGWSKTQVQALMGHASEAMTTVYLEGHEVPWIEVAPGLSLP</sequence>
<name>A0ABV7UQT1_9GAMM</name>
<evidence type="ECO:0000256" key="3">
    <source>
        <dbReference type="ARBA" id="ARBA00023125"/>
    </source>
</evidence>
<dbReference type="InterPro" id="IPR010998">
    <property type="entry name" value="Integrase_recombinase_N"/>
</dbReference>
<protein>
    <submittedName>
        <fullName evidence="7">Tyrosine-type recombinase/integrase</fullName>
    </submittedName>
</protein>
<keyword evidence="2" id="KW-0229">DNA integration</keyword>
<dbReference type="Pfam" id="PF00589">
    <property type="entry name" value="Phage_integrase"/>
    <property type="match status" value="1"/>
</dbReference>
<dbReference type="InterPro" id="IPR013762">
    <property type="entry name" value="Integrase-like_cat_sf"/>
</dbReference>
<keyword evidence="4" id="KW-0233">DNA recombination</keyword>
<comment type="similarity">
    <text evidence="1">Belongs to the 'phage' integrase family.</text>
</comment>
<evidence type="ECO:0000256" key="1">
    <source>
        <dbReference type="ARBA" id="ARBA00008857"/>
    </source>
</evidence>
<evidence type="ECO:0000313" key="8">
    <source>
        <dbReference type="Proteomes" id="UP001595724"/>
    </source>
</evidence>
<dbReference type="Proteomes" id="UP001595724">
    <property type="component" value="Unassembled WGS sequence"/>
</dbReference>
<keyword evidence="3" id="KW-0238">DNA-binding</keyword>
<dbReference type="Gene3D" id="1.10.150.130">
    <property type="match status" value="1"/>
</dbReference>
<feature type="domain" description="Tyr recombinase" evidence="5">
    <location>
        <begin position="186"/>
        <end position="349"/>
    </location>
</feature>
<accession>A0ABV7UQT1</accession>
<dbReference type="InterPro" id="IPR011010">
    <property type="entry name" value="DNA_brk_join_enz"/>
</dbReference>
<reference evidence="8" key="1">
    <citation type="journal article" date="2019" name="Int. J. Syst. Evol. Microbiol.">
        <title>The Global Catalogue of Microorganisms (GCM) 10K type strain sequencing project: providing services to taxonomists for standard genome sequencing and annotation.</title>
        <authorList>
            <consortium name="The Broad Institute Genomics Platform"/>
            <consortium name="The Broad Institute Genome Sequencing Center for Infectious Disease"/>
            <person name="Wu L."/>
            <person name="Ma J."/>
        </authorList>
    </citation>
    <scope>NUCLEOTIDE SEQUENCE [LARGE SCALE GENOMIC DNA]</scope>
    <source>
        <strain evidence="8">KCTC 42211</strain>
    </source>
</reference>
<proteinExistence type="inferred from homology"/>
<organism evidence="7 8">
    <name type="scientific">Luteimonas notoginsengisoli</name>
    <dbReference type="NCBI Taxonomy" id="1578200"/>
    <lineage>
        <taxon>Bacteria</taxon>
        <taxon>Pseudomonadati</taxon>
        <taxon>Pseudomonadota</taxon>
        <taxon>Gammaproteobacteria</taxon>
        <taxon>Lysobacterales</taxon>
        <taxon>Lysobacteraceae</taxon>
        <taxon>Luteimonas</taxon>
    </lineage>
</organism>
<evidence type="ECO:0000256" key="4">
    <source>
        <dbReference type="ARBA" id="ARBA00023172"/>
    </source>
</evidence>
<dbReference type="Gene3D" id="3.30.160.60">
    <property type="entry name" value="Classic Zinc Finger"/>
    <property type="match status" value="1"/>
</dbReference>
<evidence type="ECO:0000259" key="6">
    <source>
        <dbReference type="Pfam" id="PF09003"/>
    </source>
</evidence>